<dbReference type="EMBL" id="JBIMZQ010000005">
    <property type="protein sequence ID" value="KAL3671559.1"/>
    <property type="molecule type" value="Genomic_DNA"/>
</dbReference>
<accession>A0ABD3G0X7</accession>
<feature type="compositionally biased region" description="Polar residues" evidence="1">
    <location>
        <begin position="147"/>
        <end position="167"/>
    </location>
</feature>
<evidence type="ECO:0000313" key="2">
    <source>
        <dbReference type="EMBL" id="KAL3671559.1"/>
    </source>
</evidence>
<organism evidence="2 3">
    <name type="scientific">Phytophthora oleae</name>
    <dbReference type="NCBI Taxonomy" id="2107226"/>
    <lineage>
        <taxon>Eukaryota</taxon>
        <taxon>Sar</taxon>
        <taxon>Stramenopiles</taxon>
        <taxon>Oomycota</taxon>
        <taxon>Peronosporomycetes</taxon>
        <taxon>Peronosporales</taxon>
        <taxon>Peronosporaceae</taxon>
        <taxon>Phytophthora</taxon>
    </lineage>
</organism>
<gene>
    <name evidence="2" type="ORF">V7S43_003476</name>
</gene>
<sequence length="177" mass="21095">MELARQRRRHRKAAVAIQRCYRSHHKLVLRQQRAAVMLQGASKRFMHRLRCWQARLTIQRAVRCFLWRMRWQRYRKRIRKLLAAATRQQQLVAATETFKRVRETVLLQRQADTWVSHPERMQMLLRTRQRKQKLQVSPGLPLLKSTASRSVPAISSNKATRPQQHNLPSVYPSSRGE</sequence>
<reference evidence="2 3" key="1">
    <citation type="submission" date="2024-09" db="EMBL/GenBank/DDBJ databases">
        <title>Genome sequencing and assembly of Phytophthora oleae, isolate VK10A, causative agent of rot of olive drupes.</title>
        <authorList>
            <person name="Conti Taguali S."/>
            <person name="Riolo M."/>
            <person name="La Spada F."/>
            <person name="Cacciola S.O."/>
            <person name="Dionisio G."/>
        </authorList>
    </citation>
    <scope>NUCLEOTIDE SEQUENCE [LARGE SCALE GENOMIC DNA]</scope>
    <source>
        <strain evidence="2 3">VK10A</strain>
    </source>
</reference>
<keyword evidence="3" id="KW-1185">Reference proteome</keyword>
<evidence type="ECO:0000313" key="3">
    <source>
        <dbReference type="Proteomes" id="UP001632037"/>
    </source>
</evidence>
<dbReference type="AlphaFoldDB" id="A0ABD3G0X7"/>
<feature type="region of interest" description="Disordered" evidence="1">
    <location>
        <begin position="147"/>
        <end position="177"/>
    </location>
</feature>
<proteinExistence type="predicted"/>
<evidence type="ECO:0000256" key="1">
    <source>
        <dbReference type="SAM" id="MobiDB-lite"/>
    </source>
</evidence>
<evidence type="ECO:0008006" key="4">
    <source>
        <dbReference type="Google" id="ProtNLM"/>
    </source>
</evidence>
<dbReference type="Proteomes" id="UP001632037">
    <property type="component" value="Unassembled WGS sequence"/>
</dbReference>
<name>A0ABD3G0X7_9STRA</name>
<comment type="caution">
    <text evidence="2">The sequence shown here is derived from an EMBL/GenBank/DDBJ whole genome shotgun (WGS) entry which is preliminary data.</text>
</comment>
<protein>
    <recommendedName>
        <fullName evidence="4">Myosin motor domain-containing protein</fullName>
    </recommendedName>
</protein>